<gene>
    <name evidence="2" type="ORF">CROQUDRAFT_102231</name>
</gene>
<evidence type="ECO:0000313" key="3">
    <source>
        <dbReference type="Proteomes" id="UP000886653"/>
    </source>
</evidence>
<sequence length="56" mass="6576">MFYILLLYLNCSPLCTVVSGSTTRPWHIQVITLLNFNPLTHHTQMDSVRTHPRYMN</sequence>
<name>A0A9P6N7X8_9BASI</name>
<keyword evidence="1" id="KW-0732">Signal</keyword>
<dbReference type="EMBL" id="MU167843">
    <property type="protein sequence ID" value="KAG0139083.1"/>
    <property type="molecule type" value="Genomic_DNA"/>
</dbReference>
<evidence type="ECO:0000313" key="2">
    <source>
        <dbReference type="EMBL" id="KAG0139083.1"/>
    </source>
</evidence>
<evidence type="ECO:0000256" key="1">
    <source>
        <dbReference type="SAM" id="SignalP"/>
    </source>
</evidence>
<organism evidence="2 3">
    <name type="scientific">Cronartium quercuum f. sp. fusiforme G11</name>
    <dbReference type="NCBI Taxonomy" id="708437"/>
    <lineage>
        <taxon>Eukaryota</taxon>
        <taxon>Fungi</taxon>
        <taxon>Dikarya</taxon>
        <taxon>Basidiomycota</taxon>
        <taxon>Pucciniomycotina</taxon>
        <taxon>Pucciniomycetes</taxon>
        <taxon>Pucciniales</taxon>
        <taxon>Coleosporiaceae</taxon>
        <taxon>Cronartium</taxon>
    </lineage>
</organism>
<accession>A0A9P6N7X8</accession>
<feature type="chain" id="PRO_5040149616" evidence="1">
    <location>
        <begin position="21"/>
        <end position="56"/>
    </location>
</feature>
<dbReference type="AlphaFoldDB" id="A0A9P6N7X8"/>
<keyword evidence="3" id="KW-1185">Reference proteome</keyword>
<comment type="caution">
    <text evidence="2">The sequence shown here is derived from an EMBL/GenBank/DDBJ whole genome shotgun (WGS) entry which is preliminary data.</text>
</comment>
<reference evidence="2" key="1">
    <citation type="submission" date="2013-11" db="EMBL/GenBank/DDBJ databases">
        <title>Genome sequence of the fusiform rust pathogen reveals effectors for host alternation and coevolution with pine.</title>
        <authorList>
            <consortium name="DOE Joint Genome Institute"/>
            <person name="Smith K."/>
            <person name="Pendleton A."/>
            <person name="Kubisiak T."/>
            <person name="Anderson C."/>
            <person name="Salamov A."/>
            <person name="Aerts A."/>
            <person name="Riley R."/>
            <person name="Clum A."/>
            <person name="Lindquist E."/>
            <person name="Ence D."/>
            <person name="Campbell M."/>
            <person name="Kronenberg Z."/>
            <person name="Feau N."/>
            <person name="Dhillon B."/>
            <person name="Hamelin R."/>
            <person name="Burleigh J."/>
            <person name="Smith J."/>
            <person name="Yandell M."/>
            <person name="Nelson C."/>
            <person name="Grigoriev I."/>
            <person name="Davis J."/>
        </authorList>
    </citation>
    <scope>NUCLEOTIDE SEQUENCE</scope>
    <source>
        <strain evidence="2">G11</strain>
    </source>
</reference>
<proteinExistence type="predicted"/>
<dbReference type="Proteomes" id="UP000886653">
    <property type="component" value="Unassembled WGS sequence"/>
</dbReference>
<feature type="signal peptide" evidence="1">
    <location>
        <begin position="1"/>
        <end position="20"/>
    </location>
</feature>
<protein>
    <submittedName>
        <fullName evidence="2">Uncharacterized protein</fullName>
    </submittedName>
</protein>